<name>A0A485L044_9STRA</name>
<organism evidence="2 3">
    <name type="scientific">Aphanomyces stellatus</name>
    <dbReference type="NCBI Taxonomy" id="120398"/>
    <lineage>
        <taxon>Eukaryota</taxon>
        <taxon>Sar</taxon>
        <taxon>Stramenopiles</taxon>
        <taxon>Oomycota</taxon>
        <taxon>Saprolegniomycetes</taxon>
        <taxon>Saprolegniales</taxon>
        <taxon>Verrucalvaceae</taxon>
        <taxon>Aphanomyces</taxon>
    </lineage>
</organism>
<dbReference type="AlphaFoldDB" id="A0A485L044"/>
<dbReference type="EMBL" id="CAADRA010005552">
    <property type="protein sequence ID" value="VFT91056.1"/>
    <property type="molecule type" value="Genomic_DNA"/>
</dbReference>
<evidence type="ECO:0000313" key="3">
    <source>
        <dbReference type="Proteomes" id="UP000332933"/>
    </source>
</evidence>
<dbReference type="OrthoDB" id="10576089at2759"/>
<sequence length="346" mass="40014">MIHYRKQKKEELEVLLRTVVELQEMKEKIMSAPSSSSDGLPWREVARALLDHRRVVEGENKSLKARINQHKALLRQMHEWIAHRVSIQTSPDAARTTWQNVTLLGNPSSRVVGKEWITQQLFHNKARMFERHACPAATDEPYMLTDLTFQDDDGIDYVHRGLLILPCPLAILLTVFRNHICDWNLVDAGYPLRTNTIVERTATTALHQVVTPRVHQHMNLLTGECVDNNEDGGFLFVAQQILHDDLFPRTSHTRRRTFWLDTRRRATDGAAQIQYLILESQAMDVDGTPIRLADEARNRGFETHDDDEWTEAAFQAAFRRHSHEMDRRCVAVFQELVLEQVTLDNT</sequence>
<evidence type="ECO:0000313" key="2">
    <source>
        <dbReference type="EMBL" id="VFT91056.1"/>
    </source>
</evidence>
<reference evidence="1" key="2">
    <citation type="submission" date="2019-06" db="EMBL/GenBank/DDBJ databases">
        <title>Genomics analysis of Aphanomyces spp. identifies a new class of oomycete effector associated with host adaptation.</title>
        <authorList>
            <person name="Gaulin E."/>
        </authorList>
    </citation>
    <scope>NUCLEOTIDE SEQUENCE</scope>
    <source>
        <strain evidence="1">CBS 578.67</strain>
    </source>
</reference>
<proteinExistence type="predicted"/>
<keyword evidence="3" id="KW-1185">Reference proteome</keyword>
<accession>A0A485L044</accession>
<gene>
    <name evidence="2" type="primary">Aste57867_14231</name>
    <name evidence="1" type="ORF">As57867_014180</name>
    <name evidence="2" type="ORF">ASTE57867_14231</name>
</gene>
<evidence type="ECO:0000313" key="1">
    <source>
        <dbReference type="EMBL" id="KAF0694925.1"/>
    </source>
</evidence>
<reference evidence="2 3" key="1">
    <citation type="submission" date="2019-03" db="EMBL/GenBank/DDBJ databases">
        <authorList>
            <person name="Gaulin E."/>
            <person name="Dumas B."/>
        </authorList>
    </citation>
    <scope>NUCLEOTIDE SEQUENCE [LARGE SCALE GENOMIC DNA]</scope>
    <source>
        <strain evidence="2">CBS 568.67</strain>
    </source>
</reference>
<dbReference type="EMBL" id="VJMH01005531">
    <property type="protein sequence ID" value="KAF0694925.1"/>
    <property type="molecule type" value="Genomic_DNA"/>
</dbReference>
<protein>
    <submittedName>
        <fullName evidence="2">Aste57867_14231 protein</fullName>
    </submittedName>
</protein>
<dbReference type="Proteomes" id="UP000332933">
    <property type="component" value="Unassembled WGS sequence"/>
</dbReference>